<dbReference type="InterPro" id="IPR025669">
    <property type="entry name" value="AAA_dom"/>
</dbReference>
<comment type="catalytic activity">
    <reaction evidence="2">
        <text>ATP + H2O = ADP + phosphate + H(+)</text>
        <dbReference type="Rhea" id="RHEA:13065"/>
        <dbReference type="ChEBI" id="CHEBI:15377"/>
        <dbReference type="ChEBI" id="CHEBI:15378"/>
        <dbReference type="ChEBI" id="CHEBI:30616"/>
        <dbReference type="ChEBI" id="CHEBI:43474"/>
        <dbReference type="ChEBI" id="CHEBI:456216"/>
    </reaction>
</comment>
<evidence type="ECO:0000256" key="1">
    <source>
        <dbReference type="ARBA" id="ARBA00006976"/>
    </source>
</evidence>
<evidence type="ECO:0000256" key="3">
    <source>
        <dbReference type="ARBA" id="ARBA00062323"/>
    </source>
</evidence>
<comment type="caution">
    <text evidence="6">The sequence shown here is derived from an EMBL/GenBank/DDBJ whole genome shotgun (WGS) entry which is preliminary data.</text>
</comment>
<proteinExistence type="inferred from homology"/>
<dbReference type="PANTHER" id="PTHR13696:SF52">
    <property type="entry name" value="PARA FAMILY PROTEIN CT_582"/>
    <property type="match status" value="1"/>
</dbReference>
<reference evidence="7" key="1">
    <citation type="submission" date="2015-07" db="EMBL/GenBank/DDBJ databases">
        <title>Draft genome sequence of the purine-degrading Gottschalkia purinilyticum DSM 1384 (formerly Clostridium purinilyticum).</title>
        <authorList>
            <person name="Poehlein A."/>
            <person name="Schiel-Bengelsdorf B."/>
            <person name="Bengelsdorf F.R."/>
            <person name="Daniel R."/>
            <person name="Duerre P."/>
        </authorList>
    </citation>
    <scope>NUCLEOTIDE SEQUENCE [LARGE SCALE GENOMIC DNA]</scope>
    <source>
        <strain evidence="7">DSM 1384</strain>
    </source>
</reference>
<dbReference type="PATRIC" id="fig|1503.3.peg.834"/>
<dbReference type="PIRSF" id="PIRSF009320">
    <property type="entry name" value="Nuc_binding_HP_1000"/>
    <property type="match status" value="1"/>
</dbReference>
<name>A0A0L0W729_GOTPU</name>
<dbReference type="GO" id="GO:0016887">
    <property type="term" value="F:ATP hydrolysis activity"/>
    <property type="evidence" value="ECO:0007669"/>
    <property type="project" value="RHEA"/>
</dbReference>
<dbReference type="EMBL" id="LGSS01000019">
    <property type="protein sequence ID" value="KNF07286.1"/>
    <property type="molecule type" value="Genomic_DNA"/>
</dbReference>
<dbReference type="Pfam" id="PF13614">
    <property type="entry name" value="AAA_31"/>
    <property type="match status" value="1"/>
</dbReference>
<dbReference type="RefSeq" id="WP_050356372.1">
    <property type="nucleotide sequence ID" value="NZ_LGSS01000019.1"/>
</dbReference>
<feature type="domain" description="AAA" evidence="5">
    <location>
        <begin position="3"/>
        <end position="178"/>
    </location>
</feature>
<dbReference type="AlphaFoldDB" id="A0A0L0W729"/>
<dbReference type="InterPro" id="IPR027417">
    <property type="entry name" value="P-loop_NTPase"/>
</dbReference>
<accession>A0A0L0W729</accession>
<dbReference type="Gene3D" id="3.40.50.300">
    <property type="entry name" value="P-loop containing nucleotide triphosphate hydrolases"/>
    <property type="match status" value="1"/>
</dbReference>
<dbReference type="OrthoDB" id="9815116at2"/>
<dbReference type="SUPFAM" id="SSF52540">
    <property type="entry name" value="P-loop containing nucleoside triphosphate hydrolases"/>
    <property type="match status" value="1"/>
</dbReference>
<gene>
    <name evidence="6" type="primary">soj</name>
    <name evidence="6" type="ORF">CLPU_19c00220</name>
</gene>
<organism evidence="6 7">
    <name type="scientific">Gottschalkia purinilytica</name>
    <name type="common">Clostridium purinilyticum</name>
    <dbReference type="NCBI Taxonomy" id="1503"/>
    <lineage>
        <taxon>Bacteria</taxon>
        <taxon>Bacillati</taxon>
        <taxon>Bacillota</taxon>
        <taxon>Tissierellia</taxon>
        <taxon>Tissierellales</taxon>
        <taxon>Gottschalkiaceae</taxon>
        <taxon>Gottschalkia</taxon>
    </lineage>
</organism>
<dbReference type="STRING" id="1503.CLPU_19c00220"/>
<comment type="similarity">
    <text evidence="1">Belongs to the ParA family.</text>
</comment>
<protein>
    <recommendedName>
        <fullName evidence="4">Sporulation initiation inhibitor protein Soj</fullName>
    </recommendedName>
</protein>
<evidence type="ECO:0000313" key="6">
    <source>
        <dbReference type="EMBL" id="KNF07286.1"/>
    </source>
</evidence>
<dbReference type="FunFam" id="3.40.50.300:FF:000285">
    <property type="entry name" value="Sporulation initiation inhibitor Soj"/>
    <property type="match status" value="1"/>
</dbReference>
<dbReference type="PANTHER" id="PTHR13696">
    <property type="entry name" value="P-LOOP CONTAINING NUCLEOSIDE TRIPHOSPHATE HYDROLASE"/>
    <property type="match status" value="1"/>
</dbReference>
<dbReference type="CDD" id="cd02042">
    <property type="entry name" value="ParAB_family"/>
    <property type="match status" value="1"/>
</dbReference>
<dbReference type="Proteomes" id="UP000037267">
    <property type="component" value="Unassembled WGS sequence"/>
</dbReference>
<evidence type="ECO:0000313" key="7">
    <source>
        <dbReference type="Proteomes" id="UP000037267"/>
    </source>
</evidence>
<keyword evidence="7" id="KW-1185">Reference proteome</keyword>
<evidence type="ECO:0000256" key="2">
    <source>
        <dbReference type="ARBA" id="ARBA00049360"/>
    </source>
</evidence>
<dbReference type="InterPro" id="IPR050678">
    <property type="entry name" value="DNA_Partitioning_ATPase"/>
</dbReference>
<evidence type="ECO:0000256" key="4">
    <source>
        <dbReference type="ARBA" id="ARBA00071824"/>
    </source>
</evidence>
<evidence type="ECO:0000259" key="5">
    <source>
        <dbReference type="Pfam" id="PF13614"/>
    </source>
</evidence>
<keyword evidence="6" id="KW-0378">Hydrolase</keyword>
<comment type="subunit">
    <text evidence="3">Dimerizes in the presence of ATP but not ADP; ATP-binding is required for double-stranded (ds)DNA-binding. Interacts with DnaA.</text>
</comment>
<sequence length="257" mass="28250">MSRLIAIFNQKGGVGKTTTNVNLSSCVARKGKKVLVIDIDPQGNTTSGFGIDKKEVPVSIYNVLIDGEDIKNAIIETNVENLHLISSNVELAGAEIELTGKKNRETILKKAIESIKDDYEYIFIDCPPSLGLLTINTLVAVDSVIIPIQCEYYALEGVSQLMDTIKLIKSSLNPSLEIEGVVLSMFDGRTNLSIQVVDEVKKYFRGKVYTTIIPRNIRLAEAPSFGVPVIDYDPKSKGAEAYDELADEFLDYLEGVI</sequence>